<feature type="compositionally biased region" description="Basic residues" evidence="1">
    <location>
        <begin position="40"/>
        <end position="49"/>
    </location>
</feature>
<organism evidence="3 4">
    <name type="scientific">Luteolibacter pohnpeiensis</name>
    <dbReference type="NCBI Taxonomy" id="454153"/>
    <lineage>
        <taxon>Bacteria</taxon>
        <taxon>Pseudomonadati</taxon>
        <taxon>Verrucomicrobiota</taxon>
        <taxon>Verrucomicrobiia</taxon>
        <taxon>Verrucomicrobiales</taxon>
        <taxon>Verrucomicrobiaceae</taxon>
        <taxon>Luteolibacter</taxon>
    </lineage>
</organism>
<feature type="transmembrane region" description="Helical" evidence="2">
    <location>
        <begin position="65"/>
        <end position="87"/>
    </location>
</feature>
<accession>A0A934VTH7</accession>
<keyword evidence="2" id="KW-0472">Membrane</keyword>
<name>A0A934VTH7_9BACT</name>
<dbReference type="AlphaFoldDB" id="A0A934VTH7"/>
<feature type="region of interest" description="Disordered" evidence="1">
    <location>
        <begin position="1"/>
        <end position="59"/>
    </location>
</feature>
<dbReference type="Proteomes" id="UP000603141">
    <property type="component" value="Unassembled WGS sequence"/>
</dbReference>
<comment type="caution">
    <text evidence="3">The sequence shown here is derived from an EMBL/GenBank/DDBJ whole genome shotgun (WGS) entry which is preliminary data.</text>
</comment>
<dbReference type="EMBL" id="JAENIJ010000004">
    <property type="protein sequence ID" value="MBK1881497.1"/>
    <property type="molecule type" value="Genomic_DNA"/>
</dbReference>
<evidence type="ECO:0000313" key="3">
    <source>
        <dbReference type="EMBL" id="MBK1881497.1"/>
    </source>
</evidence>
<keyword evidence="4" id="KW-1185">Reference proteome</keyword>
<sequence length="336" mass="38101">MKSNNIQRGVGSSRREREIGDAPDLSRVARMPGAGESGGTRRRKRRRRALNPEDEMGKKRKTMPLSVMAALMAMALLLIGGALVMWIKPIMDRRGDMVEDTKSPYMPAALPEMPELTAPSEDQLRQSVTEALQVRDSSQVEKYFRLGSATPDEVVTFLSKMKETDGEVKRFDLLGVMDANRMPLEGFLVTFDKDGEVRNRLAYFTPSKSGDWKIDFPAFQRRADPDWNSFLEGSAKETVCRVYIALDTYYNGPFSDEAEWRCYGIASPDVERLMFGYCKRKSAQDIAMWKILQNQQKLARATLELGKVEGGGTRQFEIKHVLAEDWVKDDTAFEDK</sequence>
<evidence type="ECO:0000256" key="2">
    <source>
        <dbReference type="SAM" id="Phobius"/>
    </source>
</evidence>
<keyword evidence="2" id="KW-1133">Transmembrane helix</keyword>
<evidence type="ECO:0000313" key="4">
    <source>
        <dbReference type="Proteomes" id="UP000603141"/>
    </source>
</evidence>
<gene>
    <name evidence="3" type="ORF">JIN85_03660</name>
</gene>
<proteinExistence type="predicted"/>
<protein>
    <submittedName>
        <fullName evidence="3">Uncharacterized protein</fullName>
    </submittedName>
</protein>
<evidence type="ECO:0000256" key="1">
    <source>
        <dbReference type="SAM" id="MobiDB-lite"/>
    </source>
</evidence>
<reference evidence="3" key="1">
    <citation type="submission" date="2021-01" db="EMBL/GenBank/DDBJ databases">
        <title>Modified the classification status of verrucomicrobia.</title>
        <authorList>
            <person name="Feng X."/>
        </authorList>
    </citation>
    <scope>NUCLEOTIDE SEQUENCE</scope>
    <source>
        <strain evidence="3">KCTC 22041</strain>
    </source>
</reference>
<dbReference type="RefSeq" id="WP_200267763.1">
    <property type="nucleotide sequence ID" value="NZ_JAENIJ010000004.1"/>
</dbReference>
<keyword evidence="2" id="KW-0812">Transmembrane</keyword>